<gene>
    <name evidence="1" type="ORF">LTR37_005404</name>
</gene>
<dbReference type="Proteomes" id="UP001281147">
    <property type="component" value="Unassembled WGS sequence"/>
</dbReference>
<protein>
    <submittedName>
        <fullName evidence="1">Uncharacterized protein</fullName>
    </submittedName>
</protein>
<comment type="caution">
    <text evidence="1">The sequence shown here is derived from an EMBL/GenBank/DDBJ whole genome shotgun (WGS) entry which is preliminary data.</text>
</comment>
<sequence>MATPVVQVFDTVELLETILLELPTRDLLLSQRVNKQWAAVIQSSRKLQQALFLESVSRSPMSLGTVDKANCTVRVNPLLQPLLDFLSNIEFNGPEELTENFEPWQPEDGRILDGRWLRRSTSWRRMFLTQPPTMDVSTVCCIFGYEGDGEEMLDDTAIEGCSASVFRMGTICDELDSMVEQIWRDCGWTFISKDASSGQQLDSNQQLVVLLSEAKKRFAVSQGIELA</sequence>
<name>A0ACC3NJK7_9PEZI</name>
<evidence type="ECO:0000313" key="2">
    <source>
        <dbReference type="Proteomes" id="UP001281147"/>
    </source>
</evidence>
<organism evidence="1 2">
    <name type="scientific">Vermiconidia calcicola</name>
    <dbReference type="NCBI Taxonomy" id="1690605"/>
    <lineage>
        <taxon>Eukaryota</taxon>
        <taxon>Fungi</taxon>
        <taxon>Dikarya</taxon>
        <taxon>Ascomycota</taxon>
        <taxon>Pezizomycotina</taxon>
        <taxon>Dothideomycetes</taxon>
        <taxon>Dothideomycetidae</taxon>
        <taxon>Mycosphaerellales</taxon>
        <taxon>Extremaceae</taxon>
        <taxon>Vermiconidia</taxon>
    </lineage>
</organism>
<dbReference type="EMBL" id="JAUTXU010000034">
    <property type="protein sequence ID" value="KAK3717978.1"/>
    <property type="molecule type" value="Genomic_DNA"/>
</dbReference>
<accession>A0ACC3NJK7</accession>
<keyword evidence="2" id="KW-1185">Reference proteome</keyword>
<reference evidence="1" key="1">
    <citation type="submission" date="2023-07" db="EMBL/GenBank/DDBJ databases">
        <title>Black Yeasts Isolated from many extreme environments.</title>
        <authorList>
            <person name="Coleine C."/>
            <person name="Stajich J.E."/>
            <person name="Selbmann L."/>
        </authorList>
    </citation>
    <scope>NUCLEOTIDE SEQUENCE</scope>
    <source>
        <strain evidence="1">CCFEE 5714</strain>
    </source>
</reference>
<evidence type="ECO:0000313" key="1">
    <source>
        <dbReference type="EMBL" id="KAK3717978.1"/>
    </source>
</evidence>
<proteinExistence type="predicted"/>